<evidence type="ECO:0000256" key="1">
    <source>
        <dbReference type="SAM" id="MobiDB-lite"/>
    </source>
</evidence>
<protein>
    <submittedName>
        <fullName evidence="2">Uncharacterized protein</fullName>
    </submittedName>
</protein>
<accession>A0ABR4JCQ4</accession>
<reference evidence="2 3" key="1">
    <citation type="submission" date="2024-07" db="EMBL/GenBank/DDBJ databases">
        <title>Section-level genome sequencing and comparative genomics of Aspergillus sections Usti and Cavernicolus.</title>
        <authorList>
            <consortium name="Lawrence Berkeley National Laboratory"/>
            <person name="Nybo J.L."/>
            <person name="Vesth T.C."/>
            <person name="Theobald S."/>
            <person name="Frisvad J.C."/>
            <person name="Larsen T.O."/>
            <person name="Kjaerboelling I."/>
            <person name="Rothschild-Mancinelli K."/>
            <person name="Lyhne E.K."/>
            <person name="Kogle M.E."/>
            <person name="Barry K."/>
            <person name="Clum A."/>
            <person name="Na H."/>
            <person name="Ledsgaard L."/>
            <person name="Lin J."/>
            <person name="Lipzen A."/>
            <person name="Kuo A."/>
            <person name="Riley R."/>
            <person name="Mondo S."/>
            <person name="LaButti K."/>
            <person name="Haridas S."/>
            <person name="Pangalinan J."/>
            <person name="Salamov A.A."/>
            <person name="Simmons B.A."/>
            <person name="Magnuson J.K."/>
            <person name="Chen J."/>
            <person name="Drula E."/>
            <person name="Henrissat B."/>
            <person name="Wiebenga A."/>
            <person name="Lubbers R.J."/>
            <person name="Gomes A.C."/>
            <person name="Macurrencykelacurrency M.R."/>
            <person name="Stajich J."/>
            <person name="Grigoriev I.V."/>
            <person name="Mortensen U.H."/>
            <person name="De vries R.P."/>
            <person name="Baker S.E."/>
            <person name="Andersen M.R."/>
        </authorList>
    </citation>
    <scope>NUCLEOTIDE SEQUENCE [LARGE SCALE GENOMIC DNA]</scope>
    <source>
        <strain evidence="2 3">CBS 756.74</strain>
    </source>
</reference>
<evidence type="ECO:0000313" key="3">
    <source>
        <dbReference type="Proteomes" id="UP001610444"/>
    </source>
</evidence>
<keyword evidence="3" id="KW-1185">Reference proteome</keyword>
<comment type="caution">
    <text evidence="2">The sequence shown here is derived from an EMBL/GenBank/DDBJ whole genome shotgun (WGS) entry which is preliminary data.</text>
</comment>
<proteinExistence type="predicted"/>
<dbReference type="RefSeq" id="XP_070892573.1">
    <property type="nucleotide sequence ID" value="XM_071042157.1"/>
</dbReference>
<dbReference type="GeneID" id="98157321"/>
<organism evidence="2 3">
    <name type="scientific">Aspergillus pseudodeflectus</name>
    <dbReference type="NCBI Taxonomy" id="176178"/>
    <lineage>
        <taxon>Eukaryota</taxon>
        <taxon>Fungi</taxon>
        <taxon>Dikarya</taxon>
        <taxon>Ascomycota</taxon>
        <taxon>Pezizomycotina</taxon>
        <taxon>Eurotiomycetes</taxon>
        <taxon>Eurotiomycetidae</taxon>
        <taxon>Eurotiales</taxon>
        <taxon>Aspergillaceae</taxon>
        <taxon>Aspergillus</taxon>
        <taxon>Aspergillus subgen. Nidulantes</taxon>
    </lineage>
</organism>
<dbReference type="EMBL" id="JBFXLR010000096">
    <property type="protein sequence ID" value="KAL2837527.1"/>
    <property type="molecule type" value="Genomic_DNA"/>
</dbReference>
<feature type="region of interest" description="Disordered" evidence="1">
    <location>
        <begin position="35"/>
        <end position="58"/>
    </location>
</feature>
<feature type="region of interest" description="Disordered" evidence="1">
    <location>
        <begin position="1"/>
        <end position="22"/>
    </location>
</feature>
<evidence type="ECO:0000313" key="2">
    <source>
        <dbReference type="EMBL" id="KAL2837527.1"/>
    </source>
</evidence>
<name>A0ABR4JCQ4_9EURO</name>
<gene>
    <name evidence="2" type="ORF">BJX68DRAFT_249661</name>
</gene>
<sequence>MSTGRRVLEQSDPPKILPLPGMPYPRQIAQWPSFPDPGTHLLPNNESEIQEDSRSFSASASVGIEGEIECAQSKDPLPNAAELFGLGRPLQDFWGSQSFGLPPASTPDNPLSVVEPANLVANDSLSRHGISIGDSSGVLNRTGSCELDDLWVDLGLLGE</sequence>
<dbReference type="Proteomes" id="UP001610444">
    <property type="component" value="Unassembled WGS sequence"/>
</dbReference>